<reference evidence="4 5" key="1">
    <citation type="submission" date="2016-03" db="EMBL/GenBank/DDBJ databases">
        <title>Genome sequencing of Devosia sp. S37.</title>
        <authorList>
            <person name="Mohd Nor M."/>
        </authorList>
    </citation>
    <scope>NUCLEOTIDE SEQUENCE [LARGE SCALE GENOMIC DNA]</scope>
    <source>
        <strain evidence="4 5">S37</strain>
    </source>
</reference>
<dbReference type="GO" id="GO:0016853">
    <property type="term" value="F:isomerase activity"/>
    <property type="evidence" value="ECO:0007669"/>
    <property type="project" value="UniProtKB-KW"/>
</dbReference>
<dbReference type="InterPro" id="IPR014347">
    <property type="entry name" value="Tautomerase/MIF_sf"/>
</dbReference>
<dbReference type="Proteomes" id="UP000078389">
    <property type="component" value="Unassembled WGS sequence"/>
</dbReference>
<sequence length="67" mass="7657">MPYIHIDWVSGQGDERRDEVAKRVTHAVNEITGIALTDIWVVFRDIEAKEWYVGDRSVADRRAGKTG</sequence>
<gene>
    <name evidence="4" type="ORF">A3840_02910</name>
</gene>
<dbReference type="EMBL" id="LVVY01000062">
    <property type="protein sequence ID" value="OAM79668.1"/>
    <property type="molecule type" value="Genomic_DNA"/>
</dbReference>
<dbReference type="PANTHER" id="PTHR35530">
    <property type="entry name" value="TAUTOMERASE-RELATED"/>
    <property type="match status" value="1"/>
</dbReference>
<proteinExistence type="inferred from homology"/>
<dbReference type="AlphaFoldDB" id="A0A178I341"/>
<accession>A0A178I341</accession>
<organism evidence="4 5">
    <name type="scientific">Devosia elaeis</name>
    <dbReference type="NCBI Taxonomy" id="1770058"/>
    <lineage>
        <taxon>Bacteria</taxon>
        <taxon>Pseudomonadati</taxon>
        <taxon>Pseudomonadota</taxon>
        <taxon>Alphaproteobacteria</taxon>
        <taxon>Hyphomicrobiales</taxon>
        <taxon>Devosiaceae</taxon>
        <taxon>Devosia</taxon>
    </lineage>
</organism>
<evidence type="ECO:0000259" key="3">
    <source>
        <dbReference type="Pfam" id="PF01361"/>
    </source>
</evidence>
<evidence type="ECO:0000313" key="4">
    <source>
        <dbReference type="EMBL" id="OAM79668.1"/>
    </source>
</evidence>
<keyword evidence="5" id="KW-1185">Reference proteome</keyword>
<dbReference type="SUPFAM" id="SSF55331">
    <property type="entry name" value="Tautomerase/MIF"/>
    <property type="match status" value="1"/>
</dbReference>
<dbReference type="PANTHER" id="PTHR35530:SF1">
    <property type="entry name" value="2-HYDROXYMUCONATE TAUTOMERASE"/>
    <property type="match status" value="1"/>
</dbReference>
<name>A0A178I341_9HYPH</name>
<feature type="domain" description="4-oxalocrotonate tautomerase-like" evidence="3">
    <location>
        <begin position="2"/>
        <end position="61"/>
    </location>
</feature>
<evidence type="ECO:0000256" key="2">
    <source>
        <dbReference type="ARBA" id="ARBA00023235"/>
    </source>
</evidence>
<evidence type="ECO:0000256" key="1">
    <source>
        <dbReference type="ARBA" id="ARBA00006723"/>
    </source>
</evidence>
<evidence type="ECO:0000313" key="5">
    <source>
        <dbReference type="Proteomes" id="UP000078389"/>
    </source>
</evidence>
<dbReference type="Gene3D" id="3.30.429.10">
    <property type="entry name" value="Macrophage Migration Inhibitory Factor"/>
    <property type="match status" value="1"/>
</dbReference>
<keyword evidence="2" id="KW-0413">Isomerase</keyword>
<dbReference type="Pfam" id="PF01361">
    <property type="entry name" value="Tautomerase"/>
    <property type="match status" value="1"/>
</dbReference>
<dbReference type="RefSeq" id="WP_067451587.1">
    <property type="nucleotide sequence ID" value="NZ_LVVY01000062.1"/>
</dbReference>
<dbReference type="STRING" id="1770058.A3840_02910"/>
<protein>
    <recommendedName>
        <fullName evidence="3">4-oxalocrotonate tautomerase-like domain-containing protein</fullName>
    </recommendedName>
</protein>
<comment type="similarity">
    <text evidence="1">Belongs to the 4-oxalocrotonate tautomerase family.</text>
</comment>
<dbReference type="OrthoDB" id="7867220at2"/>
<dbReference type="InterPro" id="IPR004370">
    <property type="entry name" value="4-OT-like_dom"/>
</dbReference>
<comment type="caution">
    <text evidence="4">The sequence shown here is derived from an EMBL/GenBank/DDBJ whole genome shotgun (WGS) entry which is preliminary data.</text>
</comment>